<dbReference type="GeneID" id="75108208"/>
<feature type="chain" id="PRO_5044379201" evidence="2">
    <location>
        <begin position="21"/>
        <end position="114"/>
    </location>
</feature>
<reference evidence="3" key="1">
    <citation type="journal article" date="2017" name="J. Antimicrob. Chemother.">
        <title>Emergence and genomic analysis of MDR Laribacter hongkongensis strain HLGZ1 from Guangzhou, China.</title>
        <authorList>
            <person name="Wu H.K."/>
            <person name="Chen J.H."/>
            <person name="Yang L."/>
            <person name="Li A.R."/>
            <person name="Su D.H."/>
            <person name="Lin Y.P."/>
            <person name="Chen D.Q."/>
        </authorList>
    </citation>
    <scope>NUCLEOTIDE SEQUENCE</scope>
    <source>
        <strain evidence="3">HLGZ1</strain>
    </source>
</reference>
<dbReference type="EMBL" id="JAJAXM010000020">
    <property type="protein sequence ID" value="MCG9026481.1"/>
    <property type="molecule type" value="Genomic_DNA"/>
</dbReference>
<reference evidence="5" key="2">
    <citation type="submission" date="2017-06" db="EMBL/GenBank/DDBJ databases">
        <title>Whole genome sequence of Laribacter hongkongensis LHGZ1.</title>
        <authorList>
            <person name="Chen D."/>
            <person name="Wu H."/>
            <person name="Chen J."/>
        </authorList>
    </citation>
    <scope>NUCLEOTIDE SEQUENCE [LARGE SCALE GENOMIC DNA]</scope>
    <source>
        <strain evidence="5">LHGZ1</strain>
    </source>
</reference>
<dbReference type="Gene3D" id="2.20.130.30">
    <property type="entry name" value="Protein of unknown function DUF2782"/>
    <property type="match status" value="1"/>
</dbReference>
<dbReference type="Pfam" id="PF11191">
    <property type="entry name" value="DUF2782"/>
    <property type="match status" value="1"/>
</dbReference>
<gene>
    <name evidence="4" type="ORF">LH440_11340</name>
    <name evidence="3" type="ORF">LHGZ1_3167</name>
</gene>
<organism evidence="3 5">
    <name type="scientific">Laribacter hongkongensis</name>
    <dbReference type="NCBI Taxonomy" id="168471"/>
    <lineage>
        <taxon>Bacteria</taxon>
        <taxon>Pseudomonadati</taxon>
        <taxon>Pseudomonadota</taxon>
        <taxon>Betaproteobacteria</taxon>
        <taxon>Neisseriales</taxon>
        <taxon>Aquaspirillaceae</taxon>
        <taxon>Laribacter</taxon>
    </lineage>
</organism>
<dbReference type="Proteomes" id="UP000197424">
    <property type="component" value="Chromosome"/>
</dbReference>
<keyword evidence="2" id="KW-0732">Signal</keyword>
<dbReference type="OMA" id="MMKVTPK"/>
<evidence type="ECO:0000313" key="3">
    <source>
        <dbReference type="EMBL" id="ASJ25998.1"/>
    </source>
</evidence>
<evidence type="ECO:0000256" key="1">
    <source>
        <dbReference type="SAM" id="MobiDB-lite"/>
    </source>
</evidence>
<feature type="signal peptide" evidence="2">
    <location>
        <begin position="1"/>
        <end position="20"/>
    </location>
</feature>
<dbReference type="OrthoDB" id="5296182at2"/>
<name>A0A248LMN6_9NEIS</name>
<evidence type="ECO:0000313" key="6">
    <source>
        <dbReference type="Proteomes" id="UP001200247"/>
    </source>
</evidence>
<evidence type="ECO:0000313" key="5">
    <source>
        <dbReference type="Proteomes" id="UP000197424"/>
    </source>
</evidence>
<protein>
    <submittedName>
        <fullName evidence="3 4">DUF2782 domain-containing protein</fullName>
    </submittedName>
</protein>
<dbReference type="InterPro" id="IPR021357">
    <property type="entry name" value="DUF2782"/>
</dbReference>
<evidence type="ECO:0000256" key="2">
    <source>
        <dbReference type="SAM" id="SignalP"/>
    </source>
</evidence>
<accession>A0A248LMN6</accession>
<dbReference type="Proteomes" id="UP001200247">
    <property type="component" value="Unassembled WGS sequence"/>
</dbReference>
<dbReference type="InterPro" id="IPR018247">
    <property type="entry name" value="EF_Hand_1_Ca_BS"/>
</dbReference>
<dbReference type="EMBL" id="CP022115">
    <property type="protein sequence ID" value="ASJ25998.1"/>
    <property type="molecule type" value="Genomic_DNA"/>
</dbReference>
<proteinExistence type="predicted"/>
<dbReference type="RefSeq" id="WP_012698426.1">
    <property type="nucleotide sequence ID" value="NZ_CP022115.1"/>
</dbReference>
<evidence type="ECO:0000313" key="4">
    <source>
        <dbReference type="EMBL" id="MCG9026481.1"/>
    </source>
</evidence>
<feature type="region of interest" description="Disordered" evidence="1">
    <location>
        <begin position="24"/>
        <end position="51"/>
    </location>
</feature>
<reference evidence="3" key="3">
    <citation type="submission" date="2017-06" db="EMBL/GenBank/DDBJ databases">
        <authorList>
            <person name="Kim H.J."/>
            <person name="Triplett B.A."/>
        </authorList>
    </citation>
    <scope>NUCLEOTIDE SEQUENCE</scope>
    <source>
        <strain evidence="3">HLGZ1</strain>
    </source>
</reference>
<dbReference type="PROSITE" id="PS00018">
    <property type="entry name" value="EF_HAND_1"/>
    <property type="match status" value="1"/>
</dbReference>
<reference evidence="4 6" key="4">
    <citation type="submission" date="2021-10" db="EMBL/GenBank/DDBJ databases">
        <title>Whole-genome sequencing analysis of Laribacter hongkongensis: virulence gene profiles, carbohydrate-active enzyme prediction, and antimicrobial resistance characterization.</title>
        <authorList>
            <person name="Yuan P."/>
            <person name="Zhan Y."/>
            <person name="Chen D."/>
        </authorList>
    </citation>
    <scope>NUCLEOTIDE SEQUENCE [LARGE SCALE GENOMIC DNA]</scope>
    <source>
        <strain evidence="4 6">W67</strain>
    </source>
</reference>
<dbReference type="AlphaFoldDB" id="A0A248LMN6"/>
<sequence length="114" mass="12100">MRPSLLALSLAALVALPAVAAQPAPAADPAGLPPPPVNLIDDGSTVEPDVTIRKDGDNRIEEYRVHGKLYAVKVTPPVGPAYYLYDPDGSGTLQPYDLHGGGKLVIPRWVLFSF</sequence>